<dbReference type="STRING" id="1121416.SAMN02745220_04815"/>
<gene>
    <name evidence="1" type="ORF">SAMN02745220_04815</name>
</gene>
<dbReference type="Proteomes" id="UP000184603">
    <property type="component" value="Unassembled WGS sequence"/>
</dbReference>
<dbReference type="RefSeq" id="WP_073616482.1">
    <property type="nucleotide sequence ID" value="NZ_FRFE01000042.1"/>
</dbReference>
<evidence type="ECO:0000313" key="1">
    <source>
        <dbReference type="EMBL" id="SHO52879.1"/>
    </source>
</evidence>
<accession>A0A1M7YJU1</accession>
<dbReference type="EMBL" id="FRFE01000042">
    <property type="protein sequence ID" value="SHO52879.1"/>
    <property type="molecule type" value="Genomic_DNA"/>
</dbReference>
<protein>
    <submittedName>
        <fullName evidence="1">Uncharacterized protein</fullName>
    </submittedName>
</protein>
<dbReference type="AlphaFoldDB" id="A0A1M7YJU1"/>
<keyword evidence="2" id="KW-1185">Reference proteome</keyword>
<proteinExistence type="predicted"/>
<reference evidence="1 2" key="1">
    <citation type="submission" date="2016-12" db="EMBL/GenBank/DDBJ databases">
        <authorList>
            <person name="Song W.-J."/>
            <person name="Kurnit D.M."/>
        </authorList>
    </citation>
    <scope>NUCLEOTIDE SEQUENCE [LARGE SCALE GENOMIC DNA]</scope>
    <source>
        <strain evidence="1 2">DSM 18488</strain>
    </source>
</reference>
<sequence length="115" mass="13320">MDAYELLNKDEMTILKKHYELVKDCTSKEQTEKMLKALGWTEKQKRFVLRLHNRLRSNGLFIVGQYPSGSLRFGVNGKSVSAMIMELSDEDFTAYRKGLLRIENGRICRTEAACR</sequence>
<name>A0A1M7YJU1_9BACT</name>
<organism evidence="1 2">
    <name type="scientific">Desulfopila aestuarii DSM 18488</name>
    <dbReference type="NCBI Taxonomy" id="1121416"/>
    <lineage>
        <taxon>Bacteria</taxon>
        <taxon>Pseudomonadati</taxon>
        <taxon>Thermodesulfobacteriota</taxon>
        <taxon>Desulfobulbia</taxon>
        <taxon>Desulfobulbales</taxon>
        <taxon>Desulfocapsaceae</taxon>
        <taxon>Desulfopila</taxon>
    </lineage>
</organism>
<evidence type="ECO:0000313" key="2">
    <source>
        <dbReference type="Proteomes" id="UP000184603"/>
    </source>
</evidence>